<proteinExistence type="predicted"/>
<keyword evidence="1" id="KW-1133">Transmembrane helix</keyword>
<organism evidence="2 3">
    <name type="scientific">Sphagnum troendelagicum</name>
    <dbReference type="NCBI Taxonomy" id="128251"/>
    <lineage>
        <taxon>Eukaryota</taxon>
        <taxon>Viridiplantae</taxon>
        <taxon>Streptophyta</taxon>
        <taxon>Embryophyta</taxon>
        <taxon>Bryophyta</taxon>
        <taxon>Sphagnophytina</taxon>
        <taxon>Sphagnopsida</taxon>
        <taxon>Sphagnales</taxon>
        <taxon>Sphagnaceae</taxon>
        <taxon>Sphagnum</taxon>
    </lineage>
</organism>
<name>A0ABP0TCW3_9BRYO</name>
<protein>
    <recommendedName>
        <fullName evidence="4">DUF659 domain-containing protein</fullName>
    </recommendedName>
</protein>
<evidence type="ECO:0008006" key="4">
    <source>
        <dbReference type="Google" id="ProtNLM"/>
    </source>
</evidence>
<accession>A0ABP0TCW3</accession>
<keyword evidence="1" id="KW-0812">Transmembrane</keyword>
<reference evidence="2 3" key="1">
    <citation type="submission" date="2024-02" db="EMBL/GenBank/DDBJ databases">
        <authorList>
            <consortium name="ELIXIR-Norway"/>
            <consortium name="Elixir Norway"/>
        </authorList>
    </citation>
    <scope>NUCLEOTIDE SEQUENCE [LARGE SCALE GENOMIC DNA]</scope>
</reference>
<dbReference type="PANTHER" id="PTHR37067:SF3">
    <property type="entry name" value="PX DOMAIN-CONTAINING PROTEIN"/>
    <property type="match status" value="1"/>
</dbReference>
<sequence>MRIRIYISDILSNLHLLAIPMFERHIVENIFNLIAYFLDALSGVTTIWCAKFIFVLTDGKNTMTRCHRGVVTRLEQAAKFSVLCIWCVPHQIDNVIKNATTLPQDGQWIEVVYKW</sequence>
<evidence type="ECO:0000313" key="2">
    <source>
        <dbReference type="EMBL" id="CAK9190172.1"/>
    </source>
</evidence>
<keyword evidence="3" id="KW-1185">Reference proteome</keyword>
<gene>
    <name evidence="2" type="ORF">CSSPTR1EN2_LOCUS722</name>
</gene>
<feature type="transmembrane region" description="Helical" evidence="1">
    <location>
        <begin position="34"/>
        <end position="56"/>
    </location>
</feature>
<keyword evidence="1" id="KW-0472">Membrane</keyword>
<evidence type="ECO:0000256" key="1">
    <source>
        <dbReference type="SAM" id="Phobius"/>
    </source>
</evidence>
<dbReference type="PANTHER" id="PTHR37067">
    <property type="entry name" value="PX DOMAIN-CONTAINING PROTEIN"/>
    <property type="match status" value="1"/>
</dbReference>
<evidence type="ECO:0000313" key="3">
    <source>
        <dbReference type="Proteomes" id="UP001497512"/>
    </source>
</evidence>
<dbReference type="EMBL" id="OZ019893">
    <property type="protein sequence ID" value="CAK9190172.1"/>
    <property type="molecule type" value="Genomic_DNA"/>
</dbReference>
<dbReference type="Proteomes" id="UP001497512">
    <property type="component" value="Chromosome 1"/>
</dbReference>